<protein>
    <recommendedName>
        <fullName evidence="3">Trafficking protein particle complex subunit 2</fullName>
    </recommendedName>
</protein>
<dbReference type="AlphaFoldDB" id="K8EIG7"/>
<sequence>MVAGVAAFCVVDGRTGRALYEADFGSTRRDDARHLRQFVIASSLDRLNERKWETHATYLKIIDTFDSDCFIHAYVTQGNIHFVLLTTKREEQNVKQFFESVHEATTKVRMCPFFYGDSDDHLGEIDWLATNASFDAKVRRCSRVLG</sequence>
<dbReference type="CDD" id="cd14825">
    <property type="entry name" value="TRAPPC2_sedlin"/>
    <property type="match status" value="1"/>
</dbReference>
<dbReference type="SUPFAM" id="SSF64356">
    <property type="entry name" value="SNARE-like"/>
    <property type="match status" value="1"/>
</dbReference>
<dbReference type="EMBL" id="FO082271">
    <property type="protein sequence ID" value="CCO17809.1"/>
    <property type="molecule type" value="Genomic_DNA"/>
</dbReference>
<dbReference type="Proteomes" id="UP000198341">
    <property type="component" value="Chromosome 8"/>
</dbReference>
<gene>
    <name evidence="1" type="ORF">Bathy08g03760</name>
</gene>
<dbReference type="eggNOG" id="KOG3487">
    <property type="taxonomic scope" value="Eukaryota"/>
</dbReference>
<keyword evidence="2" id="KW-1185">Reference proteome</keyword>
<dbReference type="STRING" id="41875.K8EIG7"/>
<dbReference type="InterPro" id="IPR011012">
    <property type="entry name" value="Longin-like_dom_sf"/>
</dbReference>
<proteinExistence type="predicted"/>
<dbReference type="GO" id="GO:0005737">
    <property type="term" value="C:cytoplasm"/>
    <property type="evidence" value="ECO:0007669"/>
    <property type="project" value="GOC"/>
</dbReference>
<dbReference type="GO" id="GO:0006888">
    <property type="term" value="P:endoplasmic reticulum to Golgi vesicle-mediated transport"/>
    <property type="evidence" value="ECO:0007669"/>
    <property type="project" value="InterPro"/>
</dbReference>
<dbReference type="Gene3D" id="3.30.450.70">
    <property type="match status" value="1"/>
</dbReference>
<dbReference type="KEGG" id="bpg:Bathy08g03760"/>
<dbReference type="OrthoDB" id="10252102at2759"/>
<evidence type="ECO:0000313" key="2">
    <source>
        <dbReference type="Proteomes" id="UP000198341"/>
    </source>
</evidence>
<organism evidence="1 2">
    <name type="scientific">Bathycoccus prasinos</name>
    <dbReference type="NCBI Taxonomy" id="41875"/>
    <lineage>
        <taxon>Eukaryota</taxon>
        <taxon>Viridiplantae</taxon>
        <taxon>Chlorophyta</taxon>
        <taxon>Mamiellophyceae</taxon>
        <taxon>Mamiellales</taxon>
        <taxon>Bathycoccaceae</taxon>
        <taxon>Bathycoccus</taxon>
    </lineage>
</organism>
<dbReference type="PANTHER" id="PTHR12403">
    <property type="entry name" value="TRAFFICKING PROTEIN PARTICLE COMPLEX SUBUNIT 2"/>
    <property type="match status" value="1"/>
</dbReference>
<evidence type="ECO:0008006" key="3">
    <source>
        <dbReference type="Google" id="ProtNLM"/>
    </source>
</evidence>
<reference evidence="1 2" key="1">
    <citation type="submission" date="2011-10" db="EMBL/GenBank/DDBJ databases">
        <authorList>
            <person name="Genoscope - CEA"/>
        </authorList>
    </citation>
    <scope>NUCLEOTIDE SEQUENCE [LARGE SCALE GENOMIC DNA]</scope>
    <source>
        <strain evidence="1 2">RCC 1105</strain>
    </source>
</reference>
<accession>K8EIG7</accession>
<dbReference type="GeneID" id="19014355"/>
<dbReference type="RefSeq" id="XP_007511688.1">
    <property type="nucleotide sequence ID" value="XM_007511626.1"/>
</dbReference>
<dbReference type="InterPro" id="IPR006722">
    <property type="entry name" value="Sedlin"/>
</dbReference>
<evidence type="ECO:0000313" key="1">
    <source>
        <dbReference type="EMBL" id="CCO17809.1"/>
    </source>
</evidence>
<dbReference type="Pfam" id="PF04628">
    <property type="entry name" value="Sedlin_N"/>
    <property type="match status" value="1"/>
</dbReference>
<name>K8EIG7_9CHLO</name>